<evidence type="ECO:0000313" key="2">
    <source>
        <dbReference type="EMBL" id="PTQ47390.1"/>
    </source>
</evidence>
<organism evidence="2 3">
    <name type="scientific">Marchantia polymorpha</name>
    <name type="common">Common liverwort</name>
    <name type="synonym">Marchantia aquatica</name>
    <dbReference type="NCBI Taxonomy" id="3197"/>
    <lineage>
        <taxon>Eukaryota</taxon>
        <taxon>Viridiplantae</taxon>
        <taxon>Streptophyta</taxon>
        <taxon>Embryophyta</taxon>
        <taxon>Marchantiophyta</taxon>
        <taxon>Marchantiopsida</taxon>
        <taxon>Marchantiidae</taxon>
        <taxon>Marchantiales</taxon>
        <taxon>Marchantiaceae</taxon>
        <taxon>Marchantia</taxon>
    </lineage>
</organism>
<accession>A0A2R6XMR3</accession>
<evidence type="ECO:0000313" key="3">
    <source>
        <dbReference type="Proteomes" id="UP000244005"/>
    </source>
</evidence>
<evidence type="ECO:0000256" key="1">
    <source>
        <dbReference type="SAM" id="MobiDB-lite"/>
    </source>
</evidence>
<proteinExistence type="predicted"/>
<dbReference type="Gramene" id="Mp8g10710.1">
    <property type="protein sequence ID" value="Mp8g10710.1.cds"/>
    <property type="gene ID" value="Mp8g10710"/>
</dbReference>
<dbReference type="AlphaFoldDB" id="A0A2R6XMR3"/>
<feature type="compositionally biased region" description="Polar residues" evidence="1">
    <location>
        <begin position="9"/>
        <end position="20"/>
    </location>
</feature>
<feature type="region of interest" description="Disordered" evidence="1">
    <location>
        <begin position="1"/>
        <end position="20"/>
    </location>
</feature>
<dbReference type="EMBL" id="KZ772680">
    <property type="protein sequence ID" value="PTQ47390.1"/>
    <property type="molecule type" value="Genomic_DNA"/>
</dbReference>
<gene>
    <name evidence="2" type="ORF">MARPO_0008s0152</name>
</gene>
<dbReference type="Proteomes" id="UP000244005">
    <property type="component" value="Unassembled WGS sequence"/>
</dbReference>
<keyword evidence="3" id="KW-1185">Reference proteome</keyword>
<protein>
    <submittedName>
        <fullName evidence="2">Uncharacterized protein</fullName>
    </submittedName>
</protein>
<sequence length="163" mass="17864">MQRVKDVRTSISPHTRSTNLLPSFLPLPPACRRRGEARGRCPFIEGKASSSFFDTPSSRNALAPRIRYSCTVAPQLNRAAFLDPDGVNAPLHGPSTVVGARGRHSYDNHYNFATRSLSLSVDHALSVRDPARFSPSCSTNLNHRAQHFPYVDLPSAGGFSIMC</sequence>
<reference evidence="3" key="1">
    <citation type="journal article" date="2017" name="Cell">
        <title>Insights into land plant evolution garnered from the Marchantia polymorpha genome.</title>
        <authorList>
            <person name="Bowman J.L."/>
            <person name="Kohchi T."/>
            <person name="Yamato K.T."/>
            <person name="Jenkins J."/>
            <person name="Shu S."/>
            <person name="Ishizaki K."/>
            <person name="Yamaoka S."/>
            <person name="Nishihama R."/>
            <person name="Nakamura Y."/>
            <person name="Berger F."/>
            <person name="Adam C."/>
            <person name="Aki S.S."/>
            <person name="Althoff F."/>
            <person name="Araki T."/>
            <person name="Arteaga-Vazquez M.A."/>
            <person name="Balasubrmanian S."/>
            <person name="Barry K."/>
            <person name="Bauer D."/>
            <person name="Boehm C.R."/>
            <person name="Briginshaw L."/>
            <person name="Caballero-Perez J."/>
            <person name="Catarino B."/>
            <person name="Chen F."/>
            <person name="Chiyoda S."/>
            <person name="Chovatia M."/>
            <person name="Davies K.M."/>
            <person name="Delmans M."/>
            <person name="Demura T."/>
            <person name="Dierschke T."/>
            <person name="Dolan L."/>
            <person name="Dorantes-Acosta A.E."/>
            <person name="Eklund D.M."/>
            <person name="Florent S.N."/>
            <person name="Flores-Sandoval E."/>
            <person name="Fujiyama A."/>
            <person name="Fukuzawa H."/>
            <person name="Galik B."/>
            <person name="Grimanelli D."/>
            <person name="Grimwood J."/>
            <person name="Grossniklaus U."/>
            <person name="Hamada T."/>
            <person name="Haseloff J."/>
            <person name="Hetherington A.J."/>
            <person name="Higo A."/>
            <person name="Hirakawa Y."/>
            <person name="Hundley H.N."/>
            <person name="Ikeda Y."/>
            <person name="Inoue K."/>
            <person name="Inoue S.I."/>
            <person name="Ishida S."/>
            <person name="Jia Q."/>
            <person name="Kakita M."/>
            <person name="Kanazawa T."/>
            <person name="Kawai Y."/>
            <person name="Kawashima T."/>
            <person name="Kennedy M."/>
            <person name="Kinose K."/>
            <person name="Kinoshita T."/>
            <person name="Kohara Y."/>
            <person name="Koide E."/>
            <person name="Komatsu K."/>
            <person name="Kopischke S."/>
            <person name="Kubo M."/>
            <person name="Kyozuka J."/>
            <person name="Lagercrantz U."/>
            <person name="Lin S.S."/>
            <person name="Lindquist E."/>
            <person name="Lipzen A.M."/>
            <person name="Lu C.W."/>
            <person name="De Luna E."/>
            <person name="Martienssen R.A."/>
            <person name="Minamino N."/>
            <person name="Mizutani M."/>
            <person name="Mizutani M."/>
            <person name="Mochizuki N."/>
            <person name="Monte I."/>
            <person name="Mosher R."/>
            <person name="Nagasaki H."/>
            <person name="Nakagami H."/>
            <person name="Naramoto S."/>
            <person name="Nishitani K."/>
            <person name="Ohtani M."/>
            <person name="Okamoto T."/>
            <person name="Okumura M."/>
            <person name="Phillips J."/>
            <person name="Pollak B."/>
            <person name="Reinders A."/>
            <person name="Rovekamp M."/>
            <person name="Sano R."/>
            <person name="Sawa S."/>
            <person name="Schmid M.W."/>
            <person name="Shirakawa M."/>
            <person name="Solano R."/>
            <person name="Spunde A."/>
            <person name="Suetsugu N."/>
            <person name="Sugano S."/>
            <person name="Sugiyama A."/>
            <person name="Sun R."/>
            <person name="Suzuki Y."/>
            <person name="Takenaka M."/>
            <person name="Takezawa D."/>
            <person name="Tomogane H."/>
            <person name="Tsuzuki M."/>
            <person name="Ueda T."/>
            <person name="Umeda M."/>
            <person name="Ward J.M."/>
            <person name="Watanabe Y."/>
            <person name="Yazaki K."/>
            <person name="Yokoyama R."/>
            <person name="Yoshitake Y."/>
            <person name="Yotsui I."/>
            <person name="Zachgo S."/>
            <person name="Schmutz J."/>
        </authorList>
    </citation>
    <scope>NUCLEOTIDE SEQUENCE [LARGE SCALE GENOMIC DNA]</scope>
    <source>
        <strain evidence="3">Tak-1</strain>
    </source>
</reference>
<name>A0A2R6XMR3_MARPO</name>